<dbReference type="AlphaFoldDB" id="A0A4U9WC28"/>
<sequence>MLARRVLTQIQSASLGMCQLPTVGIFAFGVVRSGVPNGVPWRSTAGHGAGVGAVQGKGFTFGGDHIGQKTFVALDERGGFSGGSKIMIYPVGRVATALIRGSGYGPVQTTIGRREKWLALNGQPGVPGGIATGWVAARNNVIWG</sequence>
<proteinExistence type="predicted"/>
<evidence type="ECO:0000313" key="1">
    <source>
        <dbReference type="EMBL" id="VTR56671.1"/>
    </source>
</evidence>
<reference evidence="1" key="1">
    <citation type="submission" date="2019-05" db="EMBL/GenBank/DDBJ databases">
        <authorList>
            <consortium name="Pathogen Informatics"/>
        </authorList>
    </citation>
    <scope>NUCLEOTIDE SEQUENCE [LARGE SCALE GENOMIC DNA]</scope>
    <source>
        <strain evidence="1">NCTC12965</strain>
    </source>
</reference>
<dbReference type="EMBL" id="CABEEZ010000135">
    <property type="protein sequence ID" value="VTR56671.1"/>
    <property type="molecule type" value="Genomic_DNA"/>
</dbReference>
<accession>A0A4U9WC28</accession>
<protein>
    <submittedName>
        <fullName evidence="1">Uncharacterized protein</fullName>
    </submittedName>
</protein>
<organism evidence="1">
    <name type="scientific">Serratia fonticola</name>
    <dbReference type="NCBI Taxonomy" id="47917"/>
    <lineage>
        <taxon>Bacteria</taxon>
        <taxon>Pseudomonadati</taxon>
        <taxon>Pseudomonadota</taxon>
        <taxon>Gammaproteobacteria</taxon>
        <taxon>Enterobacterales</taxon>
        <taxon>Yersiniaceae</taxon>
        <taxon>Serratia</taxon>
    </lineage>
</organism>
<gene>
    <name evidence="1" type="ORF">NCTC12965_07204</name>
</gene>
<name>A0A4U9WC28_SERFO</name>